<dbReference type="SMART" id="SM00825">
    <property type="entry name" value="PKS_KS"/>
    <property type="match status" value="1"/>
</dbReference>
<feature type="region of interest" description="N-terminal hotdog fold" evidence="8">
    <location>
        <begin position="1470"/>
        <end position="1616"/>
    </location>
</feature>
<dbReference type="InterPro" id="IPR016039">
    <property type="entry name" value="Thiolase-like"/>
</dbReference>
<feature type="active site" description="Proton acceptor; for dehydratase activity" evidence="8">
    <location>
        <position position="1513"/>
    </location>
</feature>
<dbReference type="InterPro" id="IPR049900">
    <property type="entry name" value="PKS_mFAS_DH"/>
</dbReference>
<feature type="domain" description="Ketosynthase family 3 (KS3)" evidence="10">
    <location>
        <begin position="422"/>
        <end position="852"/>
    </location>
</feature>
<evidence type="ECO:0000256" key="2">
    <source>
        <dbReference type="ARBA" id="ARBA00022450"/>
    </source>
</evidence>
<dbReference type="Gene3D" id="3.40.47.10">
    <property type="match status" value="2"/>
</dbReference>
<dbReference type="Pfam" id="PF14765">
    <property type="entry name" value="PS-DH"/>
    <property type="match status" value="1"/>
</dbReference>
<keyword evidence="7" id="KW-0012">Acyltransferase</keyword>
<feature type="region of interest" description="C-terminal hotdog fold" evidence="8">
    <location>
        <begin position="1633"/>
        <end position="1779"/>
    </location>
</feature>
<dbReference type="SUPFAM" id="SSF52096">
    <property type="entry name" value="ClpP/crotonase"/>
    <property type="match status" value="2"/>
</dbReference>
<evidence type="ECO:0000313" key="12">
    <source>
        <dbReference type="EMBL" id="ORY20844.1"/>
    </source>
</evidence>
<dbReference type="SUPFAM" id="SSF53901">
    <property type="entry name" value="Thiolase-like"/>
    <property type="match status" value="3"/>
</dbReference>
<dbReference type="CDD" id="cd00833">
    <property type="entry name" value="PKS"/>
    <property type="match status" value="1"/>
</dbReference>
<dbReference type="InterPro" id="IPR001227">
    <property type="entry name" value="Ac_transferase_dom_sf"/>
</dbReference>
<dbReference type="Pfam" id="PF08659">
    <property type="entry name" value="KR"/>
    <property type="match status" value="1"/>
</dbReference>
<dbReference type="SUPFAM" id="SSF51735">
    <property type="entry name" value="NAD(P)-binding Rossmann-fold domains"/>
    <property type="match status" value="2"/>
</dbReference>
<evidence type="ECO:0000313" key="13">
    <source>
        <dbReference type="Proteomes" id="UP000193920"/>
    </source>
</evidence>
<dbReference type="InterPro" id="IPR049551">
    <property type="entry name" value="PKS_DH_C"/>
</dbReference>
<dbReference type="InterPro" id="IPR013149">
    <property type="entry name" value="ADH-like_C"/>
</dbReference>
<dbReference type="SMART" id="SM00829">
    <property type="entry name" value="PKS_ER"/>
    <property type="match status" value="1"/>
</dbReference>
<dbReference type="CDD" id="cd05195">
    <property type="entry name" value="enoyl_red"/>
    <property type="match status" value="1"/>
</dbReference>
<dbReference type="InterPro" id="IPR015424">
    <property type="entry name" value="PyrdxlP-dep_Trfase"/>
</dbReference>
<dbReference type="Gene3D" id="3.40.366.10">
    <property type="entry name" value="Malonyl-Coenzyme A Acyl Carrier Protein, domain 2"/>
    <property type="match status" value="1"/>
</dbReference>
<dbReference type="Gene3D" id="3.30.70.3290">
    <property type="match status" value="1"/>
</dbReference>
<evidence type="ECO:0000256" key="1">
    <source>
        <dbReference type="ARBA" id="ARBA00007061"/>
    </source>
</evidence>
<evidence type="ECO:0000256" key="9">
    <source>
        <dbReference type="SAM" id="Coils"/>
    </source>
</evidence>
<keyword evidence="13" id="KW-1185">Reference proteome</keyword>
<dbReference type="Pfam" id="PF00378">
    <property type="entry name" value="ECH_1"/>
    <property type="match status" value="2"/>
</dbReference>
<dbReference type="InterPro" id="IPR011032">
    <property type="entry name" value="GroES-like_sf"/>
</dbReference>
<evidence type="ECO:0000256" key="8">
    <source>
        <dbReference type="PROSITE-ProRule" id="PRU01363"/>
    </source>
</evidence>
<dbReference type="InterPro" id="IPR014043">
    <property type="entry name" value="Acyl_transferase_dom"/>
</dbReference>
<dbReference type="Proteomes" id="UP000193920">
    <property type="component" value="Unassembled WGS sequence"/>
</dbReference>
<evidence type="ECO:0000256" key="3">
    <source>
        <dbReference type="ARBA" id="ARBA00022553"/>
    </source>
</evidence>
<keyword evidence="2" id="KW-0596">Phosphopantetheine</keyword>
<dbReference type="Gene3D" id="3.90.226.10">
    <property type="entry name" value="2-enoyl-CoA Hydratase, Chain A, domain 1"/>
    <property type="match status" value="2"/>
</dbReference>
<dbReference type="Pfam" id="PF00698">
    <property type="entry name" value="Acyl_transf_1"/>
    <property type="match status" value="1"/>
</dbReference>
<dbReference type="PROSITE" id="PS52019">
    <property type="entry name" value="PKS_MFAS_DH"/>
    <property type="match status" value="1"/>
</dbReference>
<dbReference type="Gene3D" id="3.90.180.10">
    <property type="entry name" value="Medium-chain alcohol dehydrogenases, catalytic domain"/>
    <property type="match status" value="1"/>
</dbReference>
<dbReference type="SMART" id="SM00827">
    <property type="entry name" value="PKS_AT"/>
    <property type="match status" value="1"/>
</dbReference>
<accession>A0A1Y2AEG7</accession>
<dbReference type="CDD" id="cd00827">
    <property type="entry name" value="init_cond_enzymes"/>
    <property type="match status" value="1"/>
</dbReference>
<dbReference type="InterPro" id="IPR013528">
    <property type="entry name" value="HMG_CoA_synth_N"/>
</dbReference>
<organism evidence="12 13">
    <name type="scientific">Neocallimastix californiae</name>
    <dbReference type="NCBI Taxonomy" id="1754190"/>
    <lineage>
        <taxon>Eukaryota</taxon>
        <taxon>Fungi</taxon>
        <taxon>Fungi incertae sedis</taxon>
        <taxon>Chytridiomycota</taxon>
        <taxon>Chytridiomycota incertae sedis</taxon>
        <taxon>Neocallimastigomycetes</taxon>
        <taxon>Neocallimastigales</taxon>
        <taxon>Neocallimastigaceae</taxon>
        <taxon>Neocallimastix</taxon>
    </lineage>
</organism>
<dbReference type="EMBL" id="MCOG01000278">
    <property type="protein sequence ID" value="ORY20844.1"/>
    <property type="molecule type" value="Genomic_DNA"/>
</dbReference>
<keyword evidence="6" id="KW-0511">Multifunctional enzyme</keyword>
<feature type="active site" description="Proton donor; for dehydratase activity" evidence="8">
    <location>
        <position position="1695"/>
    </location>
</feature>
<dbReference type="InterPro" id="IPR020843">
    <property type="entry name" value="ER"/>
</dbReference>
<keyword evidence="4" id="KW-0808">Transferase</keyword>
<dbReference type="InterPro" id="IPR013746">
    <property type="entry name" value="HMG_CoA_synt_C_dom"/>
</dbReference>
<dbReference type="InterPro" id="IPR032821">
    <property type="entry name" value="PKS_assoc"/>
</dbReference>
<dbReference type="Pfam" id="PF01154">
    <property type="entry name" value="HMG_CoA_synt_N"/>
    <property type="match status" value="1"/>
</dbReference>
<dbReference type="InterPro" id="IPR015421">
    <property type="entry name" value="PyrdxlP-dep_Trfase_major"/>
</dbReference>
<dbReference type="PROSITE" id="PS52004">
    <property type="entry name" value="KS3_2"/>
    <property type="match status" value="1"/>
</dbReference>
<dbReference type="PANTHER" id="PTHR45681:SF6">
    <property type="entry name" value="POLYKETIDE SYNTHASE 37"/>
    <property type="match status" value="1"/>
</dbReference>
<comment type="similarity">
    <text evidence="1">Belongs to the thiolase-like superfamily. HMG-CoA synthase family.</text>
</comment>
<dbReference type="GO" id="GO:0006084">
    <property type="term" value="P:acetyl-CoA metabolic process"/>
    <property type="evidence" value="ECO:0007669"/>
    <property type="project" value="InterPro"/>
</dbReference>
<dbReference type="InterPro" id="IPR014030">
    <property type="entry name" value="Ketoacyl_synth_N"/>
</dbReference>
<evidence type="ECO:0000256" key="5">
    <source>
        <dbReference type="ARBA" id="ARBA00022857"/>
    </source>
</evidence>
<dbReference type="Pfam" id="PF08540">
    <property type="entry name" value="HMG_CoA_synt_C"/>
    <property type="match status" value="2"/>
</dbReference>
<dbReference type="PANTHER" id="PTHR45681">
    <property type="entry name" value="POLYKETIDE SYNTHASE 44-RELATED"/>
    <property type="match status" value="1"/>
</dbReference>
<dbReference type="InterPro" id="IPR015422">
    <property type="entry name" value="PyrdxlP-dep_Trfase_small"/>
</dbReference>
<feature type="coiled-coil region" evidence="9">
    <location>
        <begin position="1371"/>
        <end position="1465"/>
    </location>
</feature>
<dbReference type="GO" id="GO:0030170">
    <property type="term" value="F:pyridoxal phosphate binding"/>
    <property type="evidence" value="ECO:0007669"/>
    <property type="project" value="InterPro"/>
</dbReference>
<keyword evidence="3" id="KW-0597">Phosphoprotein</keyword>
<dbReference type="Pfam" id="PF00107">
    <property type="entry name" value="ADH_zinc_N"/>
    <property type="match status" value="1"/>
</dbReference>
<dbReference type="InterPro" id="IPR016035">
    <property type="entry name" value="Acyl_Trfase/lysoPLipase"/>
</dbReference>
<dbReference type="Pfam" id="PF02801">
    <property type="entry name" value="Ketoacyl-synt_C"/>
    <property type="match status" value="1"/>
</dbReference>
<dbReference type="OrthoDB" id="2113915at2759"/>
<dbReference type="InterPro" id="IPR029045">
    <property type="entry name" value="ClpP/crotonase-like_dom_sf"/>
</dbReference>
<dbReference type="InterPro" id="IPR050444">
    <property type="entry name" value="Polyketide_Synthase"/>
</dbReference>
<evidence type="ECO:0000256" key="6">
    <source>
        <dbReference type="ARBA" id="ARBA00023268"/>
    </source>
</evidence>
<dbReference type="Gene3D" id="3.40.640.10">
    <property type="entry name" value="Type I PLP-dependent aspartate aminotransferase-like (Major domain)"/>
    <property type="match status" value="1"/>
</dbReference>
<comment type="caution">
    <text evidence="12">The sequence shown here is derived from an EMBL/GenBank/DDBJ whole genome shotgun (WGS) entry which is preliminary data.</text>
</comment>
<dbReference type="InterPro" id="IPR057326">
    <property type="entry name" value="KR_dom"/>
</dbReference>
<evidence type="ECO:0000259" key="11">
    <source>
        <dbReference type="PROSITE" id="PS52019"/>
    </source>
</evidence>
<dbReference type="STRING" id="1754190.A0A1Y2AEG7"/>
<keyword evidence="9" id="KW-0175">Coiled coil</keyword>
<dbReference type="SUPFAM" id="SSF50129">
    <property type="entry name" value="GroES-like"/>
    <property type="match status" value="1"/>
</dbReference>
<sequence>MLQYTSDNRKSNEYWNSQKSVKQNNKIINLKLSGAVVTQKKEDNVSKLIDLSFHSYLGLNQNKQLKLTTCNVINEFGCGILKGITSYHEKTEDILKSIYQFPSCYTLSGDGNSFIIPLIVGKNDAIFIDECAKTSINDSAELSNSKIYYYKHNNASGLEACLLKASQELPNSKKLIIIEGVYNITGEISNLVEFINVSKKFGGIVLVDESHALGVLGKEGKGSLEYANIHEGVDVITGSLEYSLCSNGSYILLNNELSKQFNDLIFINDTITPLSAAISSTTLDILRQDSKTVDQLKNNVSWWRSHCQQNGIELIDSNSAISAIRIDDKGILLNLQRRLYDEGLNVMVSTRPYGLLKFILSASLTEDLLEEAMDILLRVIVNEFPQILKVSPPKIILDSKNPTEEYSMLKDTPNSDRLNLPLPKIAIIGVGCRLPGDILTKDDFWNMLVTKRVVTTEIPADRWDRDEWYSDEPIPGTIQTKHGGFLTNAYDFDNKYFSISQAEALEITPEQRWLCELAVETMEDANIRPEELKGSQTGVFVGSAGIDFGGNQLVNTLQMSAHTMTGLEPSIFSNRISYIFDLHGPSITSNTACSASMSSLSMACNAIAVGDCDKAFVAGSNFLPSPGGYVAFSQLRVVSKTGSCKPFDEKADGYARLEGACMLLIKDYEKAVRDNDKIYACIIGSGTNEDGRTLSITMPSSDAQCTLMKWVCEKSNIKADTIDYVEAHGTGTPTGDPIEARSIGNAFGKAVRAPGSKPLPVGTVKGNVGHGEFLSGAIGLLKTSLMLFNKQLVPTAAFEKLNPKIDVSGLGIRVADKNEPMVKLNGKENTPLRAAVNSFGFGGANANAILESVEKIDVETVDIVKKENTLPLMVSFTGFSAKALIATIKEYLELPVEQLLPKLYLMTTTRQVHTHRVTFLLDNANEFYELASAFIENRPHPKVIHNLVKASFKQGITFVFRGMSQLNSNIGYSLYQYNQKFAEIVDYCDKVLEKVSGGVCSLKREFGLFQSENLNFLSLQNPKMSIIGNGMIQLALGHLLKSYGIKPSSVVGYNSGEIAAAYTAGIISLEDAILVLYQYSTILEKVPNKKNIFTLELGCSAGQAQTNIINQLSSTIYISGNNADNICTLCGSRESLNQAVSIAQQNGIPVLSNLIPGSCGICTPYLNDFKDEFFASLKGIGNNCKTPVIKFISTTLGQPFNGPLNEYYWWANLSSTVNFSHALSLAMNEQQKGSGYILDVGSGYANAALFTNYFGAFTTADKIFTTYDTTGSSSNEALTLLYTIVHLFERNAIPLPAMDKIWENSADVVGVDSFKKIRSVNFILPPHVWEHKKIKKIYNKEVFISLKKNQELNERQKEQIKLTGGVAIDHDDKLSVEIEKLKKEINDITQKDAKKAQEVAKENAQRMKDMKKQFELEKEEEIKKKVDEEKKTILKEARRFITREIEKAKNSAAEAIKATKAAEAAEDISHSFRNKNTLSAVKDSDSTSKPTVISYSGNSEAWNFENHKYLVDHIVGKDVVFPAAGSISRAMYGFKQSRGEYNFDKDRNIVFENLEFLHLAVFEKSVQEQLNKKGPIPISLVEEGDGKYTIVQKNGNPVSKGQFYEAQLTQSKEENSNLLSDVPTFNEFINRCSTKVGGNGVTSEQLYHRTDELGLKYGPNFRLVQNCRAGDNVGYARIKVDEEKSKLICHPAVLDACFHSIIGTGIANGDRQPLPNKIRRFVMGRGGYFPQGTIICAADIIKQDLKNVIVNIYIYDEDKKPIAKIEEMDMTIRQLNVLRKERWIKYMGEEVLTSLTHDQLPIQNCTGILVIGEKSQENEINYSLLPRLAAIQPLIYMILDSYDEKFKAMLDANVLVPQTTLVIDVRYLANPSIDYAYSTMKLLIENNFNFVYGNIEHGDKLIFNETYENMAFGNSIAGLLQVARAESKTNKIYSIQAENLEKFTHGLLRGNLTVEDPDIRVKEDFRITAQRIIKEPVIPEIKTKNYTLEHSNTGQIGKLKFREVFGLPECGPDEVIIKIHSVALQFKDIMSVMNNLPGYNVYEPGMESNGYVVKIGENAKKHIQLQIGQPVFAFTHKYGHMVSTYGKAHYKLVKPMNTNDMNPESYSSVIVLGTVLYALRDRAGGVKRGQSILIHSGAGGVGQAAIKLCQYWGAKIFVSTSAKKVQYLKDMYGLEYITNSRDSKTFYNDIMKWTNNEGVDFVLNALAGDGITYGLKCLKKGGHFVEIGKKNIIFNTPLGLKSLMNNINFCSAHIDLLDVDKLSSLMNESFELLNSGKITPIPVTLVPIKQYLSAFFNMASGNNVGKTCLVMDDSYEPNCKPVNLVKENKAYLITGAFGGVGLRVAEWLQLRGAKNIVLTTSGNIEKRNRNPIVETLRSKGVHVTVTQCDISNIHAVRKLFQETTPQIAGIFHLANKFAPGLIQRTSLEQFHVAYNPKARGALNLHLVSKDYPIDMFVMFSSVLDLLGNKGQAAYGAANSFLGSLVELRRSQGLCGSCLSLPAMKGSGYLAQFKQERQANQFKGLITMLDSDDLPELLDDVIHYSMPPSVLLLDEIAKMNVETDEVAPTTNVYKHLRIPGAKDSVCEFRTFPPIKALEKEKQYNVPKIDYTIDVNSLPSVISVGSPIKRSYSPATTIDSENTIDENASARNESKKIYSTNAMDYNNNYTNNQSLYLIEKISPKGISNDDVIVKSTDKIVILTLNRPESMNDLHTGMIKKIIQAIDVQKSLIIENAGDNFCMGWSSLNAETETIESVYHYYSELINKMNSVTQPIISICKGIVFGGGMIFPCMSDIVIADNNTTFSFYESTFKQMPFILTKAAQNRIKSSHIKKMFLIEKEANIEEAINMELVDIAVASNKLEMEKKSVIRRINTLDPSVLKITKENINDTELSLEGALIRSASKRSVLPTGQAMDLVSLKLVEPKIYLLEIKTNIINLEVASQIGNSFEQMKEKNDAHVLIIKNASNDFCQGFDAEFLNSISGKSKSQLANEIYHIYKNYSKTYELTIPVLCCLSGSVMNAGLNLALTSDWRVASRESCLSFINKSNTVDSSVMMSHSLQDFVGRGKSFNILFNYDNKTSNAVEAYKQGIVQELVANPNQLMDIALTKARVIASAPLKGINHSLNLMRIPYENSLLMKEAYTFAGILKDRLGGFHETVLPRSQTHFPSQVYNSDNLNASKSNRSVTSKKAENVGIIGLASYIPSTTVNMSKLEVHDNCQGKYTISLGQKYMSLTAPNEDVVSMALNAVKRLMKKMNLKPSDIGRIQIGTETPVDLSKSVKTFIVEQFFDQGITDIEGVDNVNACFGSTAALFDTVAWMQSEFWNGRYAIVVGTDISQGEDIYHFLTGSSAVAVLIGPNANLVVEPNRGIFSNSTFDFYKPYGYKNHYPVVDGKYSIKCYLDSLKSCYEDLKKKTKSETEFLDHQFGVFHNSSVSLTRKGFNTLMEMEIPKVLPNAKAIEKRKFISKIYKERVEASTLMTANMGCMYNASVLNGIISLNESLTPDDIGKRALVYSFGSGSVGALWTLRIDGLAEKDDLVNRLSNRKEVSVDTYFEIRKLWLEEIKKFGRSYKKDQFELPIRDGDYYLASVSSNGVRKYEIA</sequence>
<evidence type="ECO:0000259" key="10">
    <source>
        <dbReference type="PROSITE" id="PS52004"/>
    </source>
</evidence>
<dbReference type="InterPro" id="IPR001753">
    <property type="entry name" value="Enoyl-CoA_hydra/iso"/>
</dbReference>
<feature type="domain" description="PKS/mFAS DH" evidence="11">
    <location>
        <begin position="1470"/>
        <end position="1779"/>
    </location>
</feature>
<dbReference type="InterPro" id="IPR042104">
    <property type="entry name" value="PKS_dehydratase_sf"/>
</dbReference>
<dbReference type="Pfam" id="PF00155">
    <property type="entry name" value="Aminotran_1_2"/>
    <property type="match status" value="1"/>
</dbReference>
<dbReference type="SMART" id="SM00822">
    <property type="entry name" value="PKS_KR"/>
    <property type="match status" value="1"/>
</dbReference>
<dbReference type="Gene3D" id="3.10.129.110">
    <property type="entry name" value="Polyketide synthase dehydratase"/>
    <property type="match status" value="1"/>
</dbReference>
<dbReference type="GO" id="GO:0016491">
    <property type="term" value="F:oxidoreductase activity"/>
    <property type="evidence" value="ECO:0007669"/>
    <property type="project" value="InterPro"/>
</dbReference>
<reference evidence="12 13" key="1">
    <citation type="submission" date="2016-08" db="EMBL/GenBank/DDBJ databases">
        <title>A Parts List for Fungal Cellulosomes Revealed by Comparative Genomics.</title>
        <authorList>
            <consortium name="DOE Joint Genome Institute"/>
            <person name="Haitjema C.H."/>
            <person name="Gilmore S.P."/>
            <person name="Henske J.K."/>
            <person name="Solomon K.V."/>
            <person name="De Groot R."/>
            <person name="Kuo A."/>
            <person name="Mondo S.J."/>
            <person name="Salamov A.A."/>
            <person name="Labutti K."/>
            <person name="Zhao Z."/>
            <person name="Chiniquy J."/>
            <person name="Barry K."/>
            <person name="Brewer H.M."/>
            <person name="Purvine S.O."/>
            <person name="Wright A.T."/>
            <person name="Boxma B."/>
            <person name="Van Alen T."/>
            <person name="Hackstein J.H."/>
            <person name="Baker S.E."/>
            <person name="Grigoriev I.V."/>
            <person name="O'Malley M.A."/>
        </authorList>
    </citation>
    <scope>NUCLEOTIDE SEQUENCE [LARGE SCALE GENOMIC DNA]</scope>
    <source>
        <strain evidence="12 13">G1</strain>
    </source>
</reference>
<evidence type="ECO:0000256" key="7">
    <source>
        <dbReference type="ARBA" id="ARBA00023315"/>
    </source>
</evidence>
<keyword evidence="5" id="KW-0521">NADP</keyword>
<dbReference type="InterPro" id="IPR036291">
    <property type="entry name" value="NAD(P)-bd_dom_sf"/>
</dbReference>
<evidence type="ECO:0008006" key="14">
    <source>
        <dbReference type="Google" id="ProtNLM"/>
    </source>
</evidence>
<dbReference type="InterPro" id="IPR014031">
    <property type="entry name" value="Ketoacyl_synth_C"/>
</dbReference>
<dbReference type="GO" id="GO:0004421">
    <property type="term" value="F:hydroxymethylglutaryl-CoA synthase activity"/>
    <property type="evidence" value="ECO:0007669"/>
    <property type="project" value="InterPro"/>
</dbReference>
<gene>
    <name evidence="12" type="ORF">LY90DRAFT_390974</name>
</gene>
<proteinExistence type="inferred from homology"/>
<dbReference type="Pfam" id="PF00109">
    <property type="entry name" value="ketoacyl-synt"/>
    <property type="match status" value="1"/>
</dbReference>
<dbReference type="Pfam" id="PF16197">
    <property type="entry name" value="KAsynt_C_assoc"/>
    <property type="match status" value="1"/>
</dbReference>
<dbReference type="SUPFAM" id="SSF53383">
    <property type="entry name" value="PLP-dependent transferases"/>
    <property type="match status" value="1"/>
</dbReference>
<dbReference type="InterPro" id="IPR013968">
    <property type="entry name" value="PKS_KR"/>
</dbReference>
<name>A0A1Y2AEG7_9FUNG</name>
<dbReference type="GO" id="GO:0010142">
    <property type="term" value="P:farnesyl diphosphate biosynthetic process, mevalonate pathway"/>
    <property type="evidence" value="ECO:0007669"/>
    <property type="project" value="InterPro"/>
</dbReference>
<dbReference type="CDD" id="cd06558">
    <property type="entry name" value="crotonase-like"/>
    <property type="match status" value="2"/>
</dbReference>
<dbReference type="InterPro" id="IPR020841">
    <property type="entry name" value="PKS_Beta-ketoAc_synthase_dom"/>
</dbReference>
<protein>
    <recommendedName>
        <fullName evidence="14">Ketoacyl-synt-domain-containing protein</fullName>
    </recommendedName>
</protein>
<evidence type="ECO:0000256" key="4">
    <source>
        <dbReference type="ARBA" id="ARBA00022679"/>
    </source>
</evidence>
<dbReference type="InterPro" id="IPR004839">
    <property type="entry name" value="Aminotransferase_I/II_large"/>
</dbReference>
<dbReference type="SUPFAM" id="SSF52151">
    <property type="entry name" value="FabD/lysophospholipase-like"/>
    <property type="match status" value="1"/>
</dbReference>
<dbReference type="Gene3D" id="3.40.50.720">
    <property type="entry name" value="NAD(P)-binding Rossmann-like Domain"/>
    <property type="match status" value="2"/>
</dbReference>
<dbReference type="Gene3D" id="3.90.1150.10">
    <property type="entry name" value="Aspartate Aminotransferase, domain 1"/>
    <property type="match status" value="1"/>
</dbReference>